<evidence type="ECO:0000313" key="4">
    <source>
        <dbReference type="Proteomes" id="UP000799536"/>
    </source>
</evidence>
<accession>A0A9P4JQ94</accession>
<dbReference type="OrthoDB" id="6604875at2759"/>
<dbReference type="PANTHER" id="PTHR28048">
    <property type="entry name" value="ACR195WP"/>
    <property type="match status" value="1"/>
</dbReference>
<dbReference type="InterPro" id="IPR028036">
    <property type="entry name" value="DMAC1-like_dom"/>
</dbReference>
<evidence type="ECO:0000313" key="3">
    <source>
        <dbReference type="EMBL" id="KAF2202391.1"/>
    </source>
</evidence>
<feature type="transmembrane region" description="Helical" evidence="1">
    <location>
        <begin position="54"/>
        <end position="76"/>
    </location>
</feature>
<dbReference type="Pfam" id="PF15055">
    <property type="entry name" value="DMAC1_Dmo2"/>
    <property type="match status" value="1"/>
</dbReference>
<keyword evidence="1" id="KW-0812">Transmembrane</keyword>
<dbReference type="EMBL" id="ML993938">
    <property type="protein sequence ID" value="KAF2202391.1"/>
    <property type="molecule type" value="Genomic_DNA"/>
</dbReference>
<gene>
    <name evidence="3" type="ORF">GQ43DRAFT_413753</name>
</gene>
<evidence type="ECO:0000259" key="2">
    <source>
        <dbReference type="Pfam" id="PF15055"/>
    </source>
</evidence>
<dbReference type="Proteomes" id="UP000799536">
    <property type="component" value="Unassembled WGS sequence"/>
</dbReference>
<proteinExistence type="predicted"/>
<sequence>MEKENNQYEDCTPCRIIGTGAFLGLGVFTYVSGHRQLREQEAIIRQSKGIFGMAARRAGITGLAATMMGVGAYRWFS</sequence>
<feature type="domain" description="Distal membrane-arm assembly complex protein 1-like" evidence="2">
    <location>
        <begin position="10"/>
        <end position="44"/>
    </location>
</feature>
<name>A0A9P4JQ94_9PLEO</name>
<dbReference type="InterPro" id="IPR053092">
    <property type="entry name" value="Mitochondrial_unc_protein"/>
</dbReference>
<feature type="transmembrane region" description="Helical" evidence="1">
    <location>
        <begin position="16"/>
        <end position="33"/>
    </location>
</feature>
<dbReference type="AlphaFoldDB" id="A0A9P4JQ94"/>
<keyword evidence="1" id="KW-0472">Membrane</keyword>
<keyword evidence="1" id="KW-1133">Transmembrane helix</keyword>
<reference evidence="3" key="1">
    <citation type="journal article" date="2020" name="Stud. Mycol.">
        <title>101 Dothideomycetes genomes: a test case for predicting lifestyles and emergence of pathogens.</title>
        <authorList>
            <person name="Haridas S."/>
            <person name="Albert R."/>
            <person name="Binder M."/>
            <person name="Bloem J."/>
            <person name="Labutti K."/>
            <person name="Salamov A."/>
            <person name="Andreopoulos B."/>
            <person name="Baker S."/>
            <person name="Barry K."/>
            <person name="Bills G."/>
            <person name="Bluhm B."/>
            <person name="Cannon C."/>
            <person name="Castanera R."/>
            <person name="Culley D."/>
            <person name="Daum C."/>
            <person name="Ezra D."/>
            <person name="Gonzalez J."/>
            <person name="Henrissat B."/>
            <person name="Kuo A."/>
            <person name="Liang C."/>
            <person name="Lipzen A."/>
            <person name="Lutzoni F."/>
            <person name="Magnuson J."/>
            <person name="Mondo S."/>
            <person name="Nolan M."/>
            <person name="Ohm R."/>
            <person name="Pangilinan J."/>
            <person name="Park H.-J."/>
            <person name="Ramirez L."/>
            <person name="Alfaro M."/>
            <person name="Sun H."/>
            <person name="Tritt A."/>
            <person name="Yoshinaga Y."/>
            <person name="Zwiers L.-H."/>
            <person name="Turgeon B."/>
            <person name="Goodwin S."/>
            <person name="Spatafora J."/>
            <person name="Crous P."/>
            <person name="Grigoriev I."/>
        </authorList>
    </citation>
    <scope>NUCLEOTIDE SEQUENCE</scope>
    <source>
        <strain evidence="3">ATCC 74209</strain>
    </source>
</reference>
<keyword evidence="4" id="KW-1185">Reference proteome</keyword>
<comment type="caution">
    <text evidence="3">The sequence shown here is derived from an EMBL/GenBank/DDBJ whole genome shotgun (WGS) entry which is preliminary data.</text>
</comment>
<dbReference type="PANTHER" id="PTHR28048:SF1">
    <property type="entry name" value="ACR195WP"/>
    <property type="match status" value="1"/>
</dbReference>
<organism evidence="3 4">
    <name type="scientific">Delitschia confertaspora ATCC 74209</name>
    <dbReference type="NCBI Taxonomy" id="1513339"/>
    <lineage>
        <taxon>Eukaryota</taxon>
        <taxon>Fungi</taxon>
        <taxon>Dikarya</taxon>
        <taxon>Ascomycota</taxon>
        <taxon>Pezizomycotina</taxon>
        <taxon>Dothideomycetes</taxon>
        <taxon>Pleosporomycetidae</taxon>
        <taxon>Pleosporales</taxon>
        <taxon>Delitschiaceae</taxon>
        <taxon>Delitschia</taxon>
    </lineage>
</organism>
<protein>
    <recommendedName>
        <fullName evidence="2">Distal membrane-arm assembly complex protein 1-like domain-containing protein</fullName>
    </recommendedName>
</protein>
<evidence type="ECO:0000256" key="1">
    <source>
        <dbReference type="SAM" id="Phobius"/>
    </source>
</evidence>